<keyword evidence="21" id="KW-1185">Reference proteome</keyword>
<dbReference type="GO" id="GO:0005576">
    <property type="term" value="C:extracellular region"/>
    <property type="evidence" value="ECO:0007669"/>
    <property type="project" value="UniProtKB-SubCell"/>
</dbReference>
<dbReference type="PROSITE" id="PS50873">
    <property type="entry name" value="PEROXIDASE_4"/>
    <property type="match status" value="1"/>
</dbReference>
<feature type="binding site" evidence="14">
    <location>
        <position position="68"/>
    </location>
    <ligand>
        <name>Ca(2+)</name>
        <dbReference type="ChEBI" id="CHEBI:29108"/>
        <label>1</label>
    </ligand>
</feature>
<dbReference type="PRINTS" id="PR00458">
    <property type="entry name" value="PEROXIDASE"/>
</dbReference>
<name>A0A8T0RS44_PANVG</name>
<keyword evidence="9 14" id="KW-0408">Iron</keyword>
<evidence type="ECO:0000256" key="2">
    <source>
        <dbReference type="ARBA" id="ARBA00004613"/>
    </source>
</evidence>
<dbReference type="EMBL" id="CM029046">
    <property type="protein sequence ID" value="KAG2588204.1"/>
    <property type="molecule type" value="Genomic_DNA"/>
</dbReference>
<evidence type="ECO:0000256" key="6">
    <source>
        <dbReference type="ARBA" id="ARBA00022723"/>
    </source>
</evidence>
<dbReference type="PANTHER" id="PTHR31235">
    <property type="entry name" value="PEROXIDASE 25-RELATED"/>
    <property type="match status" value="1"/>
</dbReference>
<feature type="signal peptide" evidence="17">
    <location>
        <begin position="1"/>
        <end position="27"/>
    </location>
</feature>
<feature type="binding site" evidence="14">
    <location>
        <position position="71"/>
    </location>
    <ligand>
        <name>Ca(2+)</name>
        <dbReference type="ChEBI" id="CHEBI:29108"/>
        <label>1</label>
    </ligand>
</feature>
<dbReference type="InterPro" id="IPR000823">
    <property type="entry name" value="Peroxidase_pln"/>
</dbReference>
<comment type="subcellular location">
    <subcellularLocation>
        <location evidence="2 17">Secreted</location>
    </subcellularLocation>
</comment>
<evidence type="ECO:0000256" key="15">
    <source>
        <dbReference type="PIRSR" id="PIRSR600823-4"/>
    </source>
</evidence>
<evidence type="ECO:0000256" key="5">
    <source>
        <dbReference type="ARBA" id="ARBA00022617"/>
    </source>
</evidence>
<dbReference type="Gene3D" id="1.10.420.10">
    <property type="entry name" value="Peroxidase, domain 2"/>
    <property type="match status" value="1"/>
</dbReference>
<comment type="similarity">
    <text evidence="3">Belongs to the peroxidase family. Ascorbate peroxidase subfamily.</text>
</comment>
<dbReference type="AlphaFoldDB" id="A0A8T0RS44"/>
<feature type="binding site" description="axial binding residue" evidence="14">
    <location>
        <position position="191"/>
    </location>
    <ligand>
        <name>heme b</name>
        <dbReference type="ChEBI" id="CHEBI:60344"/>
    </ligand>
    <ligandPart>
        <name>Fe</name>
        <dbReference type="ChEBI" id="CHEBI:18248"/>
    </ligandPart>
</feature>
<dbReference type="GO" id="GO:0046872">
    <property type="term" value="F:metal ion binding"/>
    <property type="evidence" value="ECO:0007669"/>
    <property type="project" value="UniProtKB-UniRule"/>
</dbReference>
<feature type="region of interest" description="Disordered" evidence="18">
    <location>
        <begin position="243"/>
        <end position="308"/>
    </location>
</feature>
<feature type="site" description="Transition state stabilizer" evidence="15">
    <location>
        <position position="63"/>
    </location>
</feature>
<dbReference type="EC" id="1.11.1.7" evidence="17"/>
<feature type="binding site" evidence="13">
    <location>
        <position position="161"/>
    </location>
    <ligand>
        <name>substrate</name>
    </ligand>
</feature>
<keyword evidence="5 17" id="KW-0349">Heme</keyword>
<feature type="binding site" evidence="14">
    <location>
        <position position="90"/>
    </location>
    <ligand>
        <name>Ca(2+)</name>
        <dbReference type="ChEBI" id="CHEBI:29108"/>
        <label>1</label>
    </ligand>
</feature>
<dbReference type="Pfam" id="PF00141">
    <property type="entry name" value="peroxidase"/>
    <property type="match status" value="1"/>
</dbReference>
<feature type="disulfide bond" evidence="16">
    <location>
        <begin position="69"/>
        <end position="74"/>
    </location>
</feature>
<dbReference type="Gene3D" id="1.10.520.10">
    <property type="match status" value="1"/>
</dbReference>
<evidence type="ECO:0000256" key="11">
    <source>
        <dbReference type="ARBA" id="ARBA00023324"/>
    </source>
</evidence>
<evidence type="ECO:0000256" key="13">
    <source>
        <dbReference type="PIRSR" id="PIRSR600823-2"/>
    </source>
</evidence>
<accession>A0A8T0RS44</accession>
<comment type="catalytic activity">
    <reaction evidence="1 17">
        <text>2 a phenolic donor + H2O2 = 2 a phenolic radical donor + 2 H2O</text>
        <dbReference type="Rhea" id="RHEA:56136"/>
        <dbReference type="ChEBI" id="CHEBI:15377"/>
        <dbReference type="ChEBI" id="CHEBI:16240"/>
        <dbReference type="ChEBI" id="CHEBI:139520"/>
        <dbReference type="ChEBI" id="CHEBI:139521"/>
        <dbReference type="EC" id="1.11.1.7"/>
    </reaction>
</comment>
<keyword evidence="11 17" id="KW-0376">Hydrogen peroxide</keyword>
<keyword evidence="17" id="KW-0964">Secreted</keyword>
<feature type="binding site" evidence="14">
    <location>
        <position position="75"/>
    </location>
    <ligand>
        <name>Ca(2+)</name>
        <dbReference type="ChEBI" id="CHEBI:29108"/>
        <label>1</label>
    </ligand>
</feature>
<dbReference type="SUPFAM" id="SSF48113">
    <property type="entry name" value="Heme-dependent peroxidases"/>
    <property type="match status" value="1"/>
</dbReference>
<comment type="function">
    <text evidence="17">Removal of H(2)O(2), oxidation of toxic reductants, biosynthesis and degradation of lignin, suberization, auxin catabolism, response to environmental stresses such as wounding, pathogen attack and oxidative stress.</text>
</comment>
<evidence type="ECO:0000256" key="10">
    <source>
        <dbReference type="ARBA" id="ARBA00023157"/>
    </source>
</evidence>
<feature type="disulfide bond" evidence="16">
    <location>
        <begin position="198"/>
        <end position="222"/>
    </location>
</feature>
<dbReference type="Proteomes" id="UP000823388">
    <property type="component" value="Chromosome 5N"/>
</dbReference>
<evidence type="ECO:0000313" key="21">
    <source>
        <dbReference type="Proteomes" id="UP000823388"/>
    </source>
</evidence>
<feature type="domain" description="Plant heme peroxidase family profile" evidence="19">
    <location>
        <begin position="29"/>
        <end position="223"/>
    </location>
</feature>
<evidence type="ECO:0000256" key="12">
    <source>
        <dbReference type="PIRSR" id="PIRSR600823-1"/>
    </source>
</evidence>
<feature type="compositionally biased region" description="Low complexity" evidence="18">
    <location>
        <begin position="243"/>
        <end position="253"/>
    </location>
</feature>
<evidence type="ECO:0000313" key="20">
    <source>
        <dbReference type="EMBL" id="KAG2588204.1"/>
    </source>
</evidence>
<organism evidence="20 21">
    <name type="scientific">Panicum virgatum</name>
    <name type="common">Blackwell switchgrass</name>
    <dbReference type="NCBI Taxonomy" id="38727"/>
    <lineage>
        <taxon>Eukaryota</taxon>
        <taxon>Viridiplantae</taxon>
        <taxon>Streptophyta</taxon>
        <taxon>Embryophyta</taxon>
        <taxon>Tracheophyta</taxon>
        <taxon>Spermatophyta</taxon>
        <taxon>Magnoliopsida</taxon>
        <taxon>Liliopsida</taxon>
        <taxon>Poales</taxon>
        <taxon>Poaceae</taxon>
        <taxon>PACMAD clade</taxon>
        <taxon>Panicoideae</taxon>
        <taxon>Panicodae</taxon>
        <taxon>Paniceae</taxon>
        <taxon>Panicinae</taxon>
        <taxon>Panicum</taxon>
        <taxon>Panicum sect. Hiantes</taxon>
    </lineage>
</organism>
<dbReference type="CDD" id="cd00693">
    <property type="entry name" value="secretory_peroxidase"/>
    <property type="match status" value="1"/>
</dbReference>
<keyword evidence="4 17" id="KW-0575">Peroxidase</keyword>
<feature type="active site" description="Proton acceptor" evidence="12">
    <location>
        <position position="67"/>
    </location>
</feature>
<evidence type="ECO:0000256" key="3">
    <source>
        <dbReference type="ARBA" id="ARBA00006873"/>
    </source>
</evidence>
<evidence type="ECO:0000256" key="17">
    <source>
        <dbReference type="RuleBase" id="RU362060"/>
    </source>
</evidence>
<comment type="cofactor">
    <cofactor evidence="14 17">
        <name>Ca(2+)</name>
        <dbReference type="ChEBI" id="CHEBI:29108"/>
    </cofactor>
    <text evidence="14 17">Binds 2 calcium ions per subunit.</text>
</comment>
<dbReference type="InterPro" id="IPR019793">
    <property type="entry name" value="Peroxidases_heam-ligand_BS"/>
</dbReference>
<evidence type="ECO:0000256" key="4">
    <source>
        <dbReference type="ARBA" id="ARBA00022559"/>
    </source>
</evidence>
<feature type="disulfide bond" evidence="16">
    <location>
        <begin position="39"/>
        <end position="113"/>
    </location>
</feature>
<feature type="binding site" evidence="14">
    <location>
        <position position="77"/>
    </location>
    <ligand>
        <name>Ca(2+)</name>
        <dbReference type="ChEBI" id="CHEBI:29108"/>
        <label>1</label>
    </ligand>
</feature>
<dbReference type="GO" id="GO:0006979">
    <property type="term" value="P:response to oxidative stress"/>
    <property type="evidence" value="ECO:0007669"/>
    <property type="project" value="UniProtKB-UniRule"/>
</dbReference>
<feature type="binding site" evidence="14">
    <location>
        <position position="73"/>
    </location>
    <ligand>
        <name>Ca(2+)</name>
        <dbReference type="ChEBI" id="CHEBI:29108"/>
        <label>1</label>
    </ligand>
</feature>
<evidence type="ECO:0000256" key="9">
    <source>
        <dbReference type="ARBA" id="ARBA00023004"/>
    </source>
</evidence>
<evidence type="ECO:0000256" key="14">
    <source>
        <dbReference type="PIRSR" id="PIRSR600823-3"/>
    </source>
</evidence>
<comment type="caution">
    <text evidence="20">The sequence shown here is derived from an EMBL/GenBank/DDBJ whole genome shotgun (WGS) entry which is preliminary data.</text>
</comment>
<keyword evidence="7 14" id="KW-0106">Calcium</keyword>
<dbReference type="InterPro" id="IPR033905">
    <property type="entry name" value="Secretory_peroxidase"/>
</dbReference>
<comment type="similarity">
    <text evidence="17">Belongs to the peroxidase family. Classical plant (class III) peroxidase subfamily.</text>
</comment>
<dbReference type="PROSITE" id="PS00435">
    <property type="entry name" value="PEROXIDASE_1"/>
    <property type="match status" value="1"/>
</dbReference>
<dbReference type="InterPro" id="IPR002016">
    <property type="entry name" value="Haem_peroxidase"/>
</dbReference>
<evidence type="ECO:0000256" key="1">
    <source>
        <dbReference type="ARBA" id="ARBA00000189"/>
    </source>
</evidence>
<keyword evidence="6 14" id="KW-0479">Metal-binding</keyword>
<keyword evidence="17" id="KW-0732">Signal</keyword>
<comment type="cofactor">
    <cofactor evidence="14 17">
        <name>heme b</name>
        <dbReference type="ChEBI" id="CHEBI:60344"/>
    </cofactor>
    <text evidence="14 17">Binds 1 heme b (iron(II)-protoporphyrin IX) group per subunit.</text>
</comment>
<keyword evidence="8 17" id="KW-0560">Oxidoreductase</keyword>
<dbReference type="InterPro" id="IPR010255">
    <property type="entry name" value="Haem_peroxidase_sf"/>
</dbReference>
<feature type="compositionally biased region" description="Basic and acidic residues" evidence="18">
    <location>
        <begin position="254"/>
        <end position="271"/>
    </location>
</feature>
<feature type="compositionally biased region" description="Gly residues" evidence="18">
    <location>
        <begin position="289"/>
        <end position="298"/>
    </location>
</feature>
<sequence length="328" mass="34099">MSTRTKQACLQLLMVAFQATLITMSSSAGLQYNFYSSSCPNAEQTVRNGMIDADPTMPAAFLRLLFHDCFVMGCDASILLDPTKANGQPEKTAIPLRGYEAVNKIKAAVEDVCPGTVSRADVLAFAPRDSVARSAGFTFPIPAGRRDGTVSSAFSVFSGIPSPFFNAQQLIDSFAAKNLSVDDLVALSGAHSIGVAHCSAFASRLRPTVDPSLDPAQLNATCPGGGARHAEKPVLPERAGRAGAAHLGRGAADPGRHGGEGERERGRRDGVDGAVCGGDGENGRHRGAHGGSGGGQDSGGSATSPTAKMTFSHKHGMAGLESKIFFYF</sequence>
<dbReference type="PRINTS" id="PR00461">
    <property type="entry name" value="PLPEROXIDASE"/>
</dbReference>
<dbReference type="GO" id="GO:0042744">
    <property type="term" value="P:hydrogen peroxide catabolic process"/>
    <property type="evidence" value="ECO:0007669"/>
    <property type="project" value="UniProtKB-KW"/>
</dbReference>
<evidence type="ECO:0000259" key="19">
    <source>
        <dbReference type="PROSITE" id="PS50873"/>
    </source>
</evidence>
<protein>
    <recommendedName>
        <fullName evidence="17">Peroxidase</fullName>
        <ecNumber evidence="17">1.11.1.7</ecNumber>
    </recommendedName>
</protein>
<keyword evidence="10 16" id="KW-1015">Disulfide bond</keyword>
<gene>
    <name evidence="20" type="ORF">PVAP13_5NG210181</name>
</gene>
<feature type="region of interest" description="Disordered" evidence="18">
    <location>
        <begin position="209"/>
        <end position="231"/>
    </location>
</feature>
<proteinExistence type="inferred from homology"/>
<dbReference type="GO" id="GO:0140825">
    <property type="term" value="F:lactoperoxidase activity"/>
    <property type="evidence" value="ECO:0007669"/>
    <property type="project" value="UniProtKB-EC"/>
</dbReference>
<dbReference type="GO" id="GO:0020037">
    <property type="term" value="F:heme binding"/>
    <property type="evidence" value="ECO:0007669"/>
    <property type="project" value="UniProtKB-UniRule"/>
</dbReference>
<evidence type="ECO:0000256" key="8">
    <source>
        <dbReference type="ARBA" id="ARBA00023002"/>
    </source>
</evidence>
<reference evidence="20" key="1">
    <citation type="submission" date="2020-05" db="EMBL/GenBank/DDBJ databases">
        <title>WGS assembly of Panicum virgatum.</title>
        <authorList>
            <person name="Lovell J.T."/>
            <person name="Jenkins J."/>
            <person name="Shu S."/>
            <person name="Juenger T.E."/>
            <person name="Schmutz J."/>
        </authorList>
    </citation>
    <scope>NUCLEOTIDE SEQUENCE</scope>
    <source>
        <strain evidence="20">AP13</strain>
    </source>
</reference>
<evidence type="ECO:0000256" key="7">
    <source>
        <dbReference type="ARBA" id="ARBA00022837"/>
    </source>
</evidence>
<feature type="chain" id="PRO_5035961929" description="Peroxidase" evidence="17">
    <location>
        <begin position="28"/>
        <end position="328"/>
    </location>
</feature>
<evidence type="ECO:0000256" key="18">
    <source>
        <dbReference type="SAM" id="MobiDB-lite"/>
    </source>
</evidence>
<evidence type="ECO:0000256" key="16">
    <source>
        <dbReference type="PIRSR" id="PIRSR600823-5"/>
    </source>
</evidence>